<evidence type="ECO:0000313" key="1">
    <source>
        <dbReference type="EMBL" id="RNI20874.1"/>
    </source>
</evidence>
<dbReference type="EMBL" id="RJJQ01000014">
    <property type="protein sequence ID" value="RNI20874.1"/>
    <property type="molecule type" value="Genomic_DNA"/>
</dbReference>
<dbReference type="PANTHER" id="PTHR48098">
    <property type="entry name" value="ENTEROCHELIN ESTERASE-RELATED"/>
    <property type="match status" value="1"/>
</dbReference>
<evidence type="ECO:0008006" key="3">
    <source>
        <dbReference type="Google" id="ProtNLM"/>
    </source>
</evidence>
<dbReference type="InterPro" id="IPR050583">
    <property type="entry name" value="Mycobacterial_A85_antigen"/>
</dbReference>
<dbReference type="Proteomes" id="UP000271678">
    <property type="component" value="Unassembled WGS sequence"/>
</dbReference>
<accession>A0A3M9M5M6</accession>
<sequence length="278" mass="30721">MPLLDPACSRTVSTDFGDRSEWRAPDYTPPRWLDAPAVPGRLNRIEVPSALTHPLPAQVWAPRGLRARDAAPLLVVFDGSSYAGPGQLLQWAGAAIESGMPPLRLLLVDAVQRMQWFSGSERFLRTVDFAIEDVNRRYAVRGPVGLLGASLGGLTALLVSARRDDVGVVVSQSGSFFTELSDEGDWPWLSRVRRLVASLRAGEPVWGRRRASFDDLRVGLTCGRGEDNFGNNRDMATALRRRGAQVTFAPGRDLHNVIAWRDQWDPLLADLLTQVWRG</sequence>
<protein>
    <recommendedName>
        <fullName evidence="3">Esterase</fullName>
    </recommendedName>
</protein>
<dbReference type="AlphaFoldDB" id="A0A3M9M5M6"/>
<name>A0A3M9M5M6_9MICO</name>
<dbReference type="Gene3D" id="3.40.50.1820">
    <property type="entry name" value="alpha/beta hydrolase"/>
    <property type="match status" value="1"/>
</dbReference>
<dbReference type="PANTHER" id="PTHR48098:SF6">
    <property type="entry name" value="FERRI-BACILLIBACTIN ESTERASE BESA"/>
    <property type="match status" value="1"/>
</dbReference>
<dbReference type="InterPro" id="IPR029058">
    <property type="entry name" value="AB_hydrolase_fold"/>
</dbReference>
<comment type="caution">
    <text evidence="1">The sequence shown here is derived from an EMBL/GenBank/DDBJ whole genome shotgun (WGS) entry which is preliminary data.</text>
</comment>
<proteinExistence type="predicted"/>
<evidence type="ECO:0000313" key="2">
    <source>
        <dbReference type="Proteomes" id="UP000271678"/>
    </source>
</evidence>
<keyword evidence="2" id="KW-1185">Reference proteome</keyword>
<organism evidence="1 2">
    <name type="scientific">Flexivirga caeni</name>
    <dbReference type="NCBI Taxonomy" id="2294115"/>
    <lineage>
        <taxon>Bacteria</taxon>
        <taxon>Bacillati</taxon>
        <taxon>Actinomycetota</taxon>
        <taxon>Actinomycetes</taxon>
        <taxon>Micrococcales</taxon>
        <taxon>Dermacoccaceae</taxon>
        <taxon>Flexivirga</taxon>
    </lineage>
</organism>
<gene>
    <name evidence="1" type="ORF">EFY87_13295</name>
</gene>
<dbReference type="SUPFAM" id="SSF53474">
    <property type="entry name" value="alpha/beta-Hydrolases"/>
    <property type="match status" value="1"/>
</dbReference>
<reference evidence="1 2" key="1">
    <citation type="submission" date="2018-11" db="EMBL/GenBank/DDBJ databases">
        <title>Draft genome of Simplicispira Flexivirga sp. BO-16.</title>
        <authorList>
            <person name="Im W.T."/>
        </authorList>
    </citation>
    <scope>NUCLEOTIDE SEQUENCE [LARGE SCALE GENOMIC DNA]</scope>
    <source>
        <strain evidence="1 2">BO-16</strain>
    </source>
</reference>